<dbReference type="Gene3D" id="3.40.50.980">
    <property type="match status" value="2"/>
</dbReference>
<evidence type="ECO:0000313" key="2">
    <source>
        <dbReference type="EMBL" id="QJB38148.1"/>
    </source>
</evidence>
<evidence type="ECO:0000259" key="1">
    <source>
        <dbReference type="Pfam" id="PF00501"/>
    </source>
</evidence>
<keyword evidence="3" id="KW-1185">Reference proteome</keyword>
<dbReference type="PANTHER" id="PTHR45527">
    <property type="entry name" value="NONRIBOSOMAL PEPTIDE SYNTHETASE"/>
    <property type="match status" value="1"/>
</dbReference>
<dbReference type="Proteomes" id="UP000503144">
    <property type="component" value="Chromosome"/>
</dbReference>
<accession>A0ABX6LED3</accession>
<dbReference type="InterPro" id="IPR000873">
    <property type="entry name" value="AMP-dep_synth/lig_dom"/>
</dbReference>
<dbReference type="SUPFAM" id="SSF52777">
    <property type="entry name" value="CoA-dependent acyltransferases"/>
    <property type="match status" value="1"/>
</dbReference>
<evidence type="ECO:0000313" key="3">
    <source>
        <dbReference type="Proteomes" id="UP000503144"/>
    </source>
</evidence>
<dbReference type="EMBL" id="CP051204">
    <property type="protein sequence ID" value="QJB38148.1"/>
    <property type="molecule type" value="Genomic_DNA"/>
</dbReference>
<dbReference type="Gene3D" id="3.30.559.30">
    <property type="entry name" value="Nonribosomal peptide synthetase, condensation domain"/>
    <property type="match status" value="1"/>
</dbReference>
<dbReference type="PROSITE" id="PS00455">
    <property type="entry name" value="AMP_BINDING"/>
    <property type="match status" value="1"/>
</dbReference>
<dbReference type="InterPro" id="IPR020845">
    <property type="entry name" value="AMP-binding_CS"/>
</dbReference>
<protein>
    <submittedName>
        <fullName evidence="2">AMP-binding protein</fullName>
    </submittedName>
</protein>
<sequence length="377" mass="42802">METIKRKLIDNYWQEKLKNRTGSNRLQLASVASSRITVSTSSIFYFRKLTSGKPLAEFTVLMTVYAVLLRRYFGEQPFIFSKGLPQHEQAPLLYDIAWKPQTLQQQLQTTKALVQEVFRYAAHTIAPGTFESHANAGFFFCRESEGEVFPFSLTVLQETPESWGLKASFDEHFCTPAIATHFLYCFHYWLQHLESYLPLPVTEIPVINEQDRELLLHTYTAGHNAWQHNGLLMSQLEAAVLAHQDRVAVICDSRQLTYAQLNENANRLAWWLMQQHHAGPGDIVAVKLPRNENLLTAIMAVLKTGAAYVPVDVNYPEERQAYIQQDSRARLVLDTAVLQLFMQSQYEMPADNPGTVSQPGDLAYIIYTSGSTGQPKG</sequence>
<name>A0ABX6LED3_9BACT</name>
<dbReference type="SUPFAM" id="SSF56801">
    <property type="entry name" value="Acetyl-CoA synthetase-like"/>
    <property type="match status" value="1"/>
</dbReference>
<reference evidence="2" key="1">
    <citation type="submission" date="2020-09" db="EMBL/GenBank/DDBJ databases">
        <authorList>
            <person name="Kittiwongwattana C."/>
        </authorList>
    </citation>
    <scope>NUCLEOTIDE SEQUENCE</scope>
    <source>
        <strain evidence="2">1303</strain>
    </source>
</reference>
<dbReference type="PANTHER" id="PTHR45527:SF1">
    <property type="entry name" value="FATTY ACID SYNTHASE"/>
    <property type="match status" value="1"/>
</dbReference>
<feature type="domain" description="AMP-dependent synthetase/ligase" evidence="1">
    <location>
        <begin position="237"/>
        <end position="377"/>
    </location>
</feature>
<proteinExistence type="predicted"/>
<gene>
    <name evidence="2" type="ORF">HF324_09870</name>
</gene>
<dbReference type="Pfam" id="PF00501">
    <property type="entry name" value="AMP-binding"/>
    <property type="match status" value="1"/>
</dbReference>
<organism evidence="2 3">
    <name type="scientific">Chitinophaga oryzae</name>
    <dbReference type="NCBI Taxonomy" id="2725414"/>
    <lineage>
        <taxon>Bacteria</taxon>
        <taxon>Pseudomonadati</taxon>
        <taxon>Bacteroidota</taxon>
        <taxon>Chitinophagia</taxon>
        <taxon>Chitinophagales</taxon>
        <taxon>Chitinophagaceae</taxon>
        <taxon>Chitinophaga</taxon>
    </lineage>
</organism>